<feature type="region of interest" description="Disordered" evidence="1">
    <location>
        <begin position="1"/>
        <end position="23"/>
    </location>
</feature>
<reference evidence="3" key="1">
    <citation type="submission" date="2017-02" db="EMBL/GenBank/DDBJ databases">
        <title>Natronthermophilus aegyptiacus gen. nov.,sp. nov., an aerobic, extremely halophilic alkalithermophilic archaeon isolated from the athalassohaline Wadi An Natrun, Egypt.</title>
        <authorList>
            <person name="Zhao B."/>
        </authorList>
    </citation>
    <scope>NUCLEOTIDE SEQUENCE [LARGE SCALE GENOMIC DNA]</scope>
    <source>
        <strain evidence="3">JW/NM-HA 15</strain>
    </source>
</reference>
<dbReference type="Proteomes" id="UP000250088">
    <property type="component" value="Chromosome"/>
</dbReference>
<keyword evidence="2" id="KW-0540">Nuclease</keyword>
<dbReference type="KEGG" id="naj:B1756_17200"/>
<organism evidence="2 3">
    <name type="scientific">Natrarchaeobaculum aegyptiacum</name>
    <dbReference type="NCBI Taxonomy" id="745377"/>
    <lineage>
        <taxon>Archaea</taxon>
        <taxon>Methanobacteriati</taxon>
        <taxon>Methanobacteriota</taxon>
        <taxon>Stenosarchaea group</taxon>
        <taxon>Halobacteria</taxon>
        <taxon>Halobacteriales</taxon>
        <taxon>Natrialbaceae</taxon>
        <taxon>Natrarchaeobaculum</taxon>
    </lineage>
</organism>
<accession>A0A2Z2HVF7</accession>
<gene>
    <name evidence="2" type="ORF">B1756_17200</name>
</gene>
<dbReference type="RefSeq" id="WP_086889655.1">
    <property type="nucleotide sequence ID" value="NZ_CP019893.1"/>
</dbReference>
<proteinExistence type="predicted"/>
<sequence length="425" mass="43162">MGADGRTTGADASADGESDGSVRASVAADLERAGFVQFVVRADGDALAASGILTRVLSDRGTPFQVTVGGTIAERTERAQAVADGGADADLTLSIGATDAAVTRLDASDRPATLAAVEVTRALDSSSNSESESSLDPVLALAGLVAAGVEPGAGESEWLLETADERGLLERRPGVVMPTSDPVDGLAHSTRIRAPWSGDPDATAEALAEVDVDTDADLDAEGDADATEDDHRAIGSLVALDVVGGGETAPRAADSIARALKPYATPQGPFATLGGYADVLEATARLEPGTGAALAMGHGAREQALAVWRRHGRQVHEALEAASTGRYDGLFVVGVDDAPVASVADLAAAFLSPEPAVLATGAGEAAIVTVDEPLSAGTVERIARDLEEATDGSDVAYDVAPRSGTLRFDAEIDDAAVIEHVRAVR</sequence>
<dbReference type="OrthoDB" id="157374at2157"/>
<dbReference type="GeneID" id="32895848"/>
<evidence type="ECO:0000256" key="1">
    <source>
        <dbReference type="SAM" id="MobiDB-lite"/>
    </source>
</evidence>
<name>A0A2Z2HVF7_9EURY</name>
<keyword evidence="2" id="KW-0269">Exonuclease</keyword>
<keyword evidence="3" id="KW-1185">Reference proteome</keyword>
<dbReference type="EMBL" id="CP019893">
    <property type="protein sequence ID" value="ARS91286.1"/>
    <property type="molecule type" value="Genomic_DNA"/>
</dbReference>
<keyword evidence="2" id="KW-0378">Hydrolase</keyword>
<dbReference type="GO" id="GO:0004527">
    <property type="term" value="F:exonuclease activity"/>
    <property type="evidence" value="ECO:0007669"/>
    <property type="project" value="UniProtKB-KW"/>
</dbReference>
<evidence type="ECO:0000313" key="2">
    <source>
        <dbReference type="EMBL" id="ARS91286.1"/>
    </source>
</evidence>
<dbReference type="AlphaFoldDB" id="A0A2Z2HVF7"/>
<protein>
    <submittedName>
        <fullName evidence="2">Exonuclease</fullName>
    </submittedName>
</protein>
<evidence type="ECO:0000313" key="3">
    <source>
        <dbReference type="Proteomes" id="UP000250088"/>
    </source>
</evidence>